<feature type="domain" description="AMP-dependent synthetase/ligase" evidence="1">
    <location>
        <begin position="40"/>
        <end position="365"/>
    </location>
</feature>
<comment type="caution">
    <text evidence="3">The sequence shown here is derived from an EMBL/GenBank/DDBJ whole genome shotgun (WGS) entry which is preliminary data.</text>
</comment>
<dbReference type="InterPro" id="IPR042099">
    <property type="entry name" value="ANL_N_sf"/>
</dbReference>
<dbReference type="Gene3D" id="3.30.300.30">
    <property type="match status" value="1"/>
</dbReference>
<evidence type="ECO:0000313" key="4">
    <source>
        <dbReference type="Proteomes" id="UP000295705"/>
    </source>
</evidence>
<organism evidence="3 4">
    <name type="scientific">Actinomycetospora succinea</name>
    <dbReference type="NCBI Taxonomy" id="663603"/>
    <lineage>
        <taxon>Bacteria</taxon>
        <taxon>Bacillati</taxon>
        <taxon>Actinomycetota</taxon>
        <taxon>Actinomycetes</taxon>
        <taxon>Pseudonocardiales</taxon>
        <taxon>Pseudonocardiaceae</taxon>
        <taxon>Actinomycetospora</taxon>
    </lineage>
</organism>
<protein>
    <submittedName>
        <fullName evidence="3">Acyl-CoA synthetase (AMP-forming)/AMP-acid ligase II</fullName>
    </submittedName>
</protein>
<dbReference type="InterPro" id="IPR045851">
    <property type="entry name" value="AMP-bd_C_sf"/>
</dbReference>
<name>A0A4R6VK30_9PSEU</name>
<dbReference type="RefSeq" id="WP_208114100.1">
    <property type="nucleotide sequence ID" value="NZ_BAABHR010000038.1"/>
</dbReference>
<sequence length="506" mass="52843">MSPTPLERGSAPFDTSGITRGADGVARYDHLAPSVVAMVRASVERHPDVEAVVEIGGERVTYAQLWDRAARVAGGLVSQGVGRGDRVASLLPAGLDWVVGFLGTLLAGAVAVPVNTRFAPPEVSYVLEDSAAAAVLRPGEALPDGYPEALDDLVPGDLAAIFYTSGTTGRPKGARTTHGNFLSNVETAIRVVGIDRASGPRLRNLVSVPLFHVTGCNSQLLVQLGLGGTTVVLPVFDGATFVRTIVDERIDTIVSVPAIYGLTLARDDLGVDLSHVQRVSYGGAPIAPALVRRLMERLPQARLGNGFGLTETSSIATFLPHEWAAENADSVGFAAPVVDLALTDVDDAGVGELLIRGPNVVDGYWAAPEATARTFVDGWLHSGDLARVDDGIVRIVDRAKDVINRGGENVYSVEVENALAGAPGVADAAVVGVPDDVMGEKVGAVLVGSGIDVGAVLSYLDTQIADFKVPQYVVVSADPLPRNPGGKLLKRTLRDGTDWGAPVRGR</sequence>
<dbReference type="Gene3D" id="3.40.50.12780">
    <property type="entry name" value="N-terminal domain of ligase-like"/>
    <property type="match status" value="1"/>
</dbReference>
<accession>A0A4R6VK30</accession>
<gene>
    <name evidence="3" type="ORF">EV188_102863</name>
</gene>
<keyword evidence="4" id="KW-1185">Reference proteome</keyword>
<dbReference type="InterPro" id="IPR000873">
    <property type="entry name" value="AMP-dep_synth/lig_dom"/>
</dbReference>
<dbReference type="PROSITE" id="PS00455">
    <property type="entry name" value="AMP_BINDING"/>
    <property type="match status" value="1"/>
</dbReference>
<evidence type="ECO:0000259" key="2">
    <source>
        <dbReference type="Pfam" id="PF13193"/>
    </source>
</evidence>
<dbReference type="Pfam" id="PF13193">
    <property type="entry name" value="AMP-binding_C"/>
    <property type="match status" value="1"/>
</dbReference>
<dbReference type="PANTHER" id="PTHR43201:SF32">
    <property type="entry name" value="2-SUCCINYLBENZOATE--COA LIGASE, CHLOROPLASTIC_PEROXISOMAL"/>
    <property type="match status" value="1"/>
</dbReference>
<dbReference type="InterPro" id="IPR025110">
    <property type="entry name" value="AMP-bd_C"/>
</dbReference>
<dbReference type="EMBL" id="SNYO01000002">
    <property type="protein sequence ID" value="TDQ63206.1"/>
    <property type="molecule type" value="Genomic_DNA"/>
</dbReference>
<feature type="domain" description="AMP-binding enzyme C-terminal" evidence="2">
    <location>
        <begin position="414"/>
        <end position="487"/>
    </location>
</feature>
<dbReference type="GO" id="GO:0031956">
    <property type="term" value="F:medium-chain fatty acid-CoA ligase activity"/>
    <property type="evidence" value="ECO:0007669"/>
    <property type="project" value="TreeGrafter"/>
</dbReference>
<evidence type="ECO:0000259" key="1">
    <source>
        <dbReference type="Pfam" id="PF00501"/>
    </source>
</evidence>
<reference evidence="3 4" key="1">
    <citation type="submission" date="2019-03" db="EMBL/GenBank/DDBJ databases">
        <title>Genomic Encyclopedia of Type Strains, Phase IV (KMG-IV): sequencing the most valuable type-strain genomes for metagenomic binning, comparative biology and taxonomic classification.</title>
        <authorList>
            <person name="Goeker M."/>
        </authorList>
    </citation>
    <scope>NUCLEOTIDE SEQUENCE [LARGE SCALE GENOMIC DNA]</scope>
    <source>
        <strain evidence="3 4">DSM 45775</strain>
    </source>
</reference>
<evidence type="ECO:0000313" key="3">
    <source>
        <dbReference type="EMBL" id="TDQ63206.1"/>
    </source>
</evidence>
<dbReference type="Pfam" id="PF00501">
    <property type="entry name" value="AMP-binding"/>
    <property type="match status" value="1"/>
</dbReference>
<proteinExistence type="predicted"/>
<dbReference type="PANTHER" id="PTHR43201">
    <property type="entry name" value="ACYL-COA SYNTHETASE"/>
    <property type="match status" value="1"/>
</dbReference>
<dbReference type="AlphaFoldDB" id="A0A4R6VK30"/>
<dbReference type="InterPro" id="IPR020845">
    <property type="entry name" value="AMP-binding_CS"/>
</dbReference>
<dbReference type="GO" id="GO:0006631">
    <property type="term" value="P:fatty acid metabolic process"/>
    <property type="evidence" value="ECO:0007669"/>
    <property type="project" value="TreeGrafter"/>
</dbReference>
<keyword evidence="3" id="KW-0436">Ligase</keyword>
<dbReference type="SUPFAM" id="SSF56801">
    <property type="entry name" value="Acetyl-CoA synthetase-like"/>
    <property type="match status" value="1"/>
</dbReference>
<dbReference type="Proteomes" id="UP000295705">
    <property type="component" value="Unassembled WGS sequence"/>
</dbReference>